<dbReference type="EMBL" id="JABEBT010000036">
    <property type="protein sequence ID" value="KAF7635934.1"/>
    <property type="molecule type" value="Genomic_DNA"/>
</dbReference>
<proteinExistence type="predicted"/>
<comment type="caution">
    <text evidence="1">The sequence shown here is derived from an EMBL/GenBank/DDBJ whole genome shotgun (WGS) entry which is preliminary data.</text>
</comment>
<keyword evidence="2" id="KW-1185">Reference proteome</keyword>
<dbReference type="OrthoDB" id="10344365at2759"/>
<gene>
    <name evidence="1" type="ORF">Mgra_00004654</name>
</gene>
<protein>
    <submittedName>
        <fullName evidence="1">Uncharacterized protein</fullName>
    </submittedName>
</protein>
<dbReference type="Proteomes" id="UP000605970">
    <property type="component" value="Unassembled WGS sequence"/>
</dbReference>
<dbReference type="AlphaFoldDB" id="A0A8S9ZRS3"/>
<evidence type="ECO:0000313" key="1">
    <source>
        <dbReference type="EMBL" id="KAF7635934.1"/>
    </source>
</evidence>
<organism evidence="1 2">
    <name type="scientific">Meloidogyne graminicola</name>
    <dbReference type="NCBI Taxonomy" id="189291"/>
    <lineage>
        <taxon>Eukaryota</taxon>
        <taxon>Metazoa</taxon>
        <taxon>Ecdysozoa</taxon>
        <taxon>Nematoda</taxon>
        <taxon>Chromadorea</taxon>
        <taxon>Rhabditida</taxon>
        <taxon>Tylenchina</taxon>
        <taxon>Tylenchomorpha</taxon>
        <taxon>Tylenchoidea</taxon>
        <taxon>Meloidogynidae</taxon>
        <taxon>Meloidogyninae</taxon>
        <taxon>Meloidogyne</taxon>
    </lineage>
</organism>
<sequence>MWRIASIFAIGKALNRTVYFEKNYLCLFKYKEKFKEIFNNSYNIFNFMVLIN</sequence>
<accession>A0A8S9ZRS3</accession>
<reference evidence="1" key="1">
    <citation type="journal article" date="2020" name="Ecol. Evol.">
        <title>Genome structure and content of the rice root-knot nematode (Meloidogyne graminicola).</title>
        <authorList>
            <person name="Phan N.T."/>
            <person name="Danchin E.G.J."/>
            <person name="Klopp C."/>
            <person name="Perfus-Barbeoch L."/>
            <person name="Kozlowski D.K."/>
            <person name="Koutsovoulos G.D."/>
            <person name="Lopez-Roques C."/>
            <person name="Bouchez O."/>
            <person name="Zahm M."/>
            <person name="Besnard G."/>
            <person name="Bellafiore S."/>
        </authorList>
    </citation>
    <scope>NUCLEOTIDE SEQUENCE</scope>
    <source>
        <strain evidence="1">VN-18</strain>
    </source>
</reference>
<name>A0A8S9ZRS3_9BILA</name>
<evidence type="ECO:0000313" key="2">
    <source>
        <dbReference type="Proteomes" id="UP000605970"/>
    </source>
</evidence>